<dbReference type="Proteomes" id="UP000273977">
    <property type="component" value="Unassembled WGS sequence"/>
</dbReference>
<dbReference type="EMBL" id="RKMG01000011">
    <property type="protein sequence ID" value="RPA60654.1"/>
    <property type="molecule type" value="Genomic_DNA"/>
</dbReference>
<dbReference type="AlphaFoldDB" id="A0A3N4H659"/>
<organism evidence="4 5">
    <name type="scientific">Aerococcus agrisoli</name>
    <dbReference type="NCBI Taxonomy" id="2487350"/>
    <lineage>
        <taxon>Bacteria</taxon>
        <taxon>Bacillati</taxon>
        <taxon>Bacillota</taxon>
        <taxon>Bacilli</taxon>
        <taxon>Lactobacillales</taxon>
        <taxon>Aerococcaceae</taxon>
        <taxon>Aerococcus</taxon>
    </lineage>
</organism>
<gene>
    <name evidence="4" type="ORF">EF384_04730</name>
</gene>
<evidence type="ECO:0000256" key="1">
    <source>
        <dbReference type="ARBA" id="ARBA00006499"/>
    </source>
</evidence>
<dbReference type="RefSeq" id="WP_123779833.1">
    <property type="nucleotide sequence ID" value="NZ_RKMG01000011.1"/>
</dbReference>
<dbReference type="SUPFAM" id="SSF53474">
    <property type="entry name" value="alpha/beta-Hydrolases"/>
    <property type="match status" value="1"/>
</dbReference>
<dbReference type="InterPro" id="IPR029058">
    <property type="entry name" value="AB_hydrolase_fold"/>
</dbReference>
<dbReference type="Pfam" id="PF02230">
    <property type="entry name" value="Abhydrolase_2"/>
    <property type="match status" value="1"/>
</dbReference>
<keyword evidence="2 4" id="KW-0378">Hydrolase</keyword>
<comment type="caution">
    <text evidence="4">The sequence shown here is derived from an EMBL/GenBank/DDBJ whole genome shotgun (WGS) entry which is preliminary data.</text>
</comment>
<dbReference type="OrthoDB" id="9796570at2"/>
<evidence type="ECO:0000313" key="5">
    <source>
        <dbReference type="Proteomes" id="UP000273977"/>
    </source>
</evidence>
<reference evidence="4 5" key="1">
    <citation type="submission" date="2018-11" db="EMBL/GenBank/DDBJ databases">
        <title>Aerococcus sp. SJQ22, whole genome shotgun sequence.</title>
        <authorList>
            <person name="Sun L."/>
            <person name="Gao X."/>
            <person name="Chen W."/>
            <person name="Huang K."/>
        </authorList>
    </citation>
    <scope>NUCLEOTIDE SEQUENCE [LARGE SCALE GENOMIC DNA]</scope>
    <source>
        <strain evidence="4 5">SJQ22</strain>
    </source>
</reference>
<dbReference type="GO" id="GO:0016787">
    <property type="term" value="F:hydrolase activity"/>
    <property type="evidence" value="ECO:0007669"/>
    <property type="project" value="UniProtKB-KW"/>
</dbReference>
<protein>
    <submittedName>
        <fullName evidence="4">Alpha/beta hydrolase</fullName>
    </submittedName>
</protein>
<dbReference type="InterPro" id="IPR003140">
    <property type="entry name" value="PLipase/COase/thioEstase"/>
</dbReference>
<evidence type="ECO:0000256" key="2">
    <source>
        <dbReference type="ARBA" id="ARBA00022801"/>
    </source>
</evidence>
<dbReference type="PANTHER" id="PTHR10655">
    <property type="entry name" value="LYSOPHOSPHOLIPASE-RELATED"/>
    <property type="match status" value="1"/>
</dbReference>
<accession>A0A3N4H659</accession>
<evidence type="ECO:0000313" key="4">
    <source>
        <dbReference type="EMBL" id="RPA60654.1"/>
    </source>
</evidence>
<evidence type="ECO:0000259" key="3">
    <source>
        <dbReference type="Pfam" id="PF02230"/>
    </source>
</evidence>
<keyword evidence="5" id="KW-1185">Reference proteome</keyword>
<proteinExistence type="inferred from homology"/>
<feature type="domain" description="Phospholipase/carboxylesterase/thioesterase" evidence="3">
    <location>
        <begin position="11"/>
        <end position="196"/>
    </location>
</feature>
<dbReference type="PANTHER" id="PTHR10655:SF17">
    <property type="entry name" value="LYSOPHOSPHOLIPASE-LIKE PROTEIN 1"/>
    <property type="match status" value="1"/>
</dbReference>
<name>A0A3N4H659_9LACT</name>
<comment type="similarity">
    <text evidence="1">Belongs to the AB hydrolase superfamily. AB hydrolase 2 family.</text>
</comment>
<sequence length="204" mass="22274">MSYEYIYKPSTVEHAPTLLLLHGTGGTENDLLDVANFIDPNANILSLRGNEPEGPYNRFFKRHGEGNLDVENLKFHAQDLYNFIDEMAEAIGFDRDKVVPIGYSNGANIAGGMLHMFDNPFKGAILLHAMVPFETDNMPNLSKTPVFIGAGSNDPIVATSESENLTKALESAGATVTLHWENYGHSLSMPELQAAKGWYASAVG</sequence>
<dbReference type="Gene3D" id="3.40.50.1820">
    <property type="entry name" value="alpha/beta hydrolase"/>
    <property type="match status" value="1"/>
</dbReference>
<dbReference type="InterPro" id="IPR050565">
    <property type="entry name" value="LYPA1-2/EST-like"/>
</dbReference>